<dbReference type="SUPFAM" id="SSF82708">
    <property type="entry name" value="R3H domain"/>
    <property type="match status" value="1"/>
</dbReference>
<evidence type="ECO:0000256" key="8">
    <source>
        <dbReference type="ARBA" id="ARBA00023163"/>
    </source>
</evidence>
<feature type="compositionally biased region" description="Basic and acidic residues" evidence="11">
    <location>
        <begin position="1178"/>
        <end position="1215"/>
    </location>
</feature>
<comment type="subcellular location">
    <subcellularLocation>
        <location evidence="1">Nucleus</location>
    </subcellularLocation>
</comment>
<feature type="compositionally biased region" description="Basic and acidic residues" evidence="11">
    <location>
        <begin position="118"/>
        <end position="128"/>
    </location>
</feature>
<evidence type="ECO:0000256" key="6">
    <source>
        <dbReference type="ARBA" id="ARBA00022833"/>
    </source>
</evidence>
<feature type="compositionally biased region" description="Low complexity" evidence="11">
    <location>
        <begin position="43"/>
        <end position="55"/>
    </location>
</feature>
<dbReference type="PROSITE" id="PS50016">
    <property type="entry name" value="ZF_PHD_2"/>
    <property type="match status" value="1"/>
</dbReference>
<feature type="compositionally biased region" description="Acidic residues" evidence="11">
    <location>
        <begin position="1162"/>
        <end position="1177"/>
    </location>
</feature>
<keyword evidence="5 10" id="KW-0863">Zinc-finger</keyword>
<feature type="domain" description="R3H" evidence="13">
    <location>
        <begin position="902"/>
        <end position="964"/>
    </location>
</feature>
<dbReference type="Pfam" id="PF01424">
    <property type="entry name" value="R3H"/>
    <property type="match status" value="1"/>
</dbReference>
<reference evidence="14 15" key="1">
    <citation type="journal article" date="2018" name="Nat. Ecol. Evol.">
        <title>Pezizomycetes genomes reveal the molecular basis of ectomycorrhizal truffle lifestyle.</title>
        <authorList>
            <person name="Murat C."/>
            <person name="Payen T."/>
            <person name="Noel B."/>
            <person name="Kuo A."/>
            <person name="Morin E."/>
            <person name="Chen J."/>
            <person name="Kohler A."/>
            <person name="Krizsan K."/>
            <person name="Balestrini R."/>
            <person name="Da Silva C."/>
            <person name="Montanini B."/>
            <person name="Hainaut M."/>
            <person name="Levati E."/>
            <person name="Barry K.W."/>
            <person name="Belfiori B."/>
            <person name="Cichocki N."/>
            <person name="Clum A."/>
            <person name="Dockter R.B."/>
            <person name="Fauchery L."/>
            <person name="Guy J."/>
            <person name="Iotti M."/>
            <person name="Le Tacon F."/>
            <person name="Lindquist E.A."/>
            <person name="Lipzen A."/>
            <person name="Malagnac F."/>
            <person name="Mello A."/>
            <person name="Molinier V."/>
            <person name="Miyauchi S."/>
            <person name="Poulain J."/>
            <person name="Riccioni C."/>
            <person name="Rubini A."/>
            <person name="Sitrit Y."/>
            <person name="Splivallo R."/>
            <person name="Traeger S."/>
            <person name="Wang M."/>
            <person name="Zifcakova L."/>
            <person name="Wipf D."/>
            <person name="Zambonelli A."/>
            <person name="Paolocci F."/>
            <person name="Nowrousian M."/>
            <person name="Ottonello S."/>
            <person name="Baldrian P."/>
            <person name="Spatafora J.W."/>
            <person name="Henrissat B."/>
            <person name="Nagy L.G."/>
            <person name="Aury J.M."/>
            <person name="Wincker P."/>
            <person name="Grigoriev I.V."/>
            <person name="Bonfante P."/>
            <person name="Martin F.M."/>
        </authorList>
    </citation>
    <scope>NUCLEOTIDE SEQUENCE [LARGE SCALE GENOMIC DNA]</scope>
    <source>
        <strain evidence="14 15">RN42</strain>
    </source>
</reference>
<comment type="similarity">
    <text evidence="2">Belongs to the NFX1 family.</text>
</comment>
<dbReference type="PANTHER" id="PTHR12360:SF12">
    <property type="entry name" value="TRANSCRIPTIONAL REPRESSOR NF-X1"/>
    <property type="match status" value="1"/>
</dbReference>
<dbReference type="CDD" id="cd06008">
    <property type="entry name" value="NF-X1-zinc-finger"/>
    <property type="match status" value="5"/>
</dbReference>
<organism evidence="14 15">
    <name type="scientific">Ascobolus immersus RN42</name>
    <dbReference type="NCBI Taxonomy" id="1160509"/>
    <lineage>
        <taxon>Eukaryota</taxon>
        <taxon>Fungi</taxon>
        <taxon>Dikarya</taxon>
        <taxon>Ascomycota</taxon>
        <taxon>Pezizomycotina</taxon>
        <taxon>Pezizomycetes</taxon>
        <taxon>Pezizales</taxon>
        <taxon>Ascobolaceae</taxon>
        <taxon>Ascobolus</taxon>
    </lineage>
</organism>
<dbReference type="Proteomes" id="UP000275078">
    <property type="component" value="Unassembled WGS sequence"/>
</dbReference>
<feature type="region of interest" description="Disordered" evidence="11">
    <location>
        <begin position="1"/>
        <end position="238"/>
    </location>
</feature>
<evidence type="ECO:0000256" key="1">
    <source>
        <dbReference type="ARBA" id="ARBA00004123"/>
    </source>
</evidence>
<dbReference type="InterPro" id="IPR000967">
    <property type="entry name" value="Znf_NFX1"/>
</dbReference>
<dbReference type="SMART" id="SM00438">
    <property type="entry name" value="ZnF_NFX"/>
    <property type="match status" value="7"/>
</dbReference>
<feature type="compositionally biased region" description="Basic and acidic residues" evidence="11">
    <location>
        <begin position="225"/>
        <end position="238"/>
    </location>
</feature>
<evidence type="ECO:0000256" key="10">
    <source>
        <dbReference type="PROSITE-ProRule" id="PRU00146"/>
    </source>
</evidence>
<dbReference type="OrthoDB" id="6512771at2759"/>
<dbReference type="GO" id="GO:0008270">
    <property type="term" value="F:zinc ion binding"/>
    <property type="evidence" value="ECO:0007669"/>
    <property type="project" value="UniProtKB-KW"/>
</dbReference>
<dbReference type="GO" id="GO:0000122">
    <property type="term" value="P:negative regulation of transcription by RNA polymerase II"/>
    <property type="evidence" value="ECO:0007669"/>
    <property type="project" value="TreeGrafter"/>
</dbReference>
<dbReference type="InterPro" id="IPR034078">
    <property type="entry name" value="NFX1_fam"/>
</dbReference>
<evidence type="ECO:0000313" key="14">
    <source>
        <dbReference type="EMBL" id="RPA81228.1"/>
    </source>
</evidence>
<dbReference type="GO" id="GO:0005634">
    <property type="term" value="C:nucleus"/>
    <property type="evidence" value="ECO:0007669"/>
    <property type="project" value="UniProtKB-SubCell"/>
</dbReference>
<evidence type="ECO:0000256" key="5">
    <source>
        <dbReference type="ARBA" id="ARBA00022771"/>
    </source>
</evidence>
<dbReference type="InterPro" id="IPR019787">
    <property type="entry name" value="Znf_PHD-finger"/>
</dbReference>
<evidence type="ECO:0008006" key="16">
    <source>
        <dbReference type="Google" id="ProtNLM"/>
    </source>
</evidence>
<evidence type="ECO:0000256" key="3">
    <source>
        <dbReference type="ARBA" id="ARBA00022723"/>
    </source>
</evidence>
<evidence type="ECO:0000256" key="7">
    <source>
        <dbReference type="ARBA" id="ARBA00023015"/>
    </source>
</evidence>
<dbReference type="InterPro" id="IPR034077">
    <property type="entry name" value="R3H_FAP1"/>
</dbReference>
<keyword evidence="8" id="KW-0804">Transcription</keyword>
<keyword evidence="9" id="KW-0539">Nucleus</keyword>
<evidence type="ECO:0000256" key="2">
    <source>
        <dbReference type="ARBA" id="ARBA00007269"/>
    </source>
</evidence>
<evidence type="ECO:0000256" key="4">
    <source>
        <dbReference type="ARBA" id="ARBA00022737"/>
    </source>
</evidence>
<feature type="region of interest" description="Disordered" evidence="11">
    <location>
        <begin position="1138"/>
        <end position="1283"/>
    </location>
</feature>
<dbReference type="InterPro" id="IPR001374">
    <property type="entry name" value="R3H_dom"/>
</dbReference>
<name>A0A3N4I990_ASCIM</name>
<feature type="compositionally biased region" description="Basic and acidic residues" evidence="11">
    <location>
        <begin position="1223"/>
        <end position="1236"/>
    </location>
</feature>
<accession>A0A3N4I990</accession>
<feature type="compositionally biased region" description="Polar residues" evidence="11">
    <location>
        <begin position="93"/>
        <end position="117"/>
    </location>
</feature>
<dbReference type="STRING" id="1160509.A0A3N4I990"/>
<feature type="compositionally biased region" description="Gly residues" evidence="11">
    <location>
        <begin position="129"/>
        <end position="144"/>
    </location>
</feature>
<evidence type="ECO:0000259" key="12">
    <source>
        <dbReference type="PROSITE" id="PS50016"/>
    </source>
</evidence>
<feature type="compositionally biased region" description="Basic and acidic residues" evidence="11">
    <location>
        <begin position="1272"/>
        <end position="1283"/>
    </location>
</feature>
<protein>
    <recommendedName>
        <fullName evidence="16">R3H domain-containing protein</fullName>
    </recommendedName>
</protein>
<keyword evidence="4" id="KW-0677">Repeat</keyword>
<dbReference type="SMART" id="SM00393">
    <property type="entry name" value="R3H"/>
    <property type="match status" value="1"/>
</dbReference>
<dbReference type="Pfam" id="PF01422">
    <property type="entry name" value="zf-NF-X1"/>
    <property type="match status" value="7"/>
</dbReference>
<keyword evidence="6" id="KW-0862">Zinc</keyword>
<evidence type="ECO:0000259" key="13">
    <source>
        <dbReference type="PROSITE" id="PS51061"/>
    </source>
</evidence>
<evidence type="ECO:0000256" key="9">
    <source>
        <dbReference type="ARBA" id="ARBA00023242"/>
    </source>
</evidence>
<gene>
    <name evidence="14" type="ORF">BJ508DRAFT_239239</name>
</gene>
<keyword evidence="3" id="KW-0479">Metal-binding</keyword>
<dbReference type="PANTHER" id="PTHR12360">
    <property type="entry name" value="NUCLEAR TRANSCRIPTION FACTOR, X-BOX BINDING 1 NFX1"/>
    <property type="match status" value="1"/>
</dbReference>
<keyword evidence="7" id="KW-0805">Transcription regulation</keyword>
<dbReference type="EMBL" id="ML119681">
    <property type="protein sequence ID" value="RPA81228.1"/>
    <property type="molecule type" value="Genomic_DNA"/>
</dbReference>
<sequence length="1283" mass="140030">MATVDTQLPATVGTGSASHENENGQTRGRGNGRRPNGRGRGGAPRPHNRNNNGNIGNNGTGDGTNGPPTQNSESRGGGRGGRLRKPTKPRNGPQPTVNTTGGSRVPANNTSPTSDSFPRQEGRNESIRGGRGGSRGRGGRGRGGSNAAPRSGPAHNGGVNGVGPKQAPTAENKNVPAARSSGPHRRFGGELTTESQTEKFDEDDTTDLPEEKPAATQATSKQPKAPRERKPQPQKEGTEMMARIHKDISSGNHECMVCFGGVTRRSKIWDCKVCYTVFHLNCIQKWAQQAVNAPSREEGADEPAKMWRCPGCQNKLAVVPSTYQCWCGKQKTPEAVKYLPPHSCGQTCGKKRPSPALCPHPCDLQCHAGPCPPCLSMGPVQSCFCGKETAQRRCSETPYKENGWTCGKVCDSLMPCGIHKCNKPCHQGPCGDCPETEVVKCYCGKESKTVKCSQKNEPKTSVEIKDGEFVEWKGYYHCASDCEKFFDCNIHKCQKPCHPQEPTIKHCPLSPDVVQTCPCGKTPLRMLGIEERHSCTDPIPKCDKVCNKKLPCGHPCQKKCHEGDCGICMQTVEVACRCGKTFSNSLCLQDVEFERPICMRSCRVMLNCQRHECGEKCCPGEKKAMERLSRKKPKARPLGSANPNIDEGFEPEHICTRTCGKLLKCGTHHCPMLCHRGPCHSCLEASWEELTCHCGRTSIQPPVRCGTQPPPCTHPCTRPKPCNHPAISPHNCHQDSVKCPPCTFLVDKVCLCGKKTIRSQPCFSTSVSCATKCGRLLSCGSHTCQKLCHKPGECEEPCPHACGKARSNCGHPCTERCHAPFVCAEDKPCTARLVLTCECGGIKQEAKCGATKTTPGNKKTLKCADACRSRRLALAFEQNPDGEGSAAKGYSDETVDLYKENPRWAAEMEQTLRDFLSQPTKRLNFKPMRKPQRGFIHYLAEDFGLISESQDPEPYRSVAVSKPSARTPVPPRKTILEFIKTKAATQAAETAAAAATAPLLAQLKKPTKKPYNAFILNRVRVGVLQTELESTLEPALKTSRLLYTIKWVADEDVTLEPKSSSLSADELERDLLHLKPILKQLCASTGIASSVEMCFIISGRVLYKEGEKADWNVVTRGTPVVAKPKTFTSLNSFSVLSNGGAGSSVAGPSKPKVVEKPKPVEVVDDWEAEAEEEERKEEEEMKAKAEEESHSEGESKGKGKEKEGESDGERDWSGKEEDETQSEADKSETHEFHEAVENLESAPVAQEEEGGSQKEVFEPAQEVPAAKEEEEETKKEEAKVELE</sequence>
<feature type="compositionally biased region" description="Polar residues" evidence="11">
    <location>
        <begin position="1"/>
        <end position="18"/>
    </location>
</feature>
<dbReference type="PROSITE" id="PS51061">
    <property type="entry name" value="R3H"/>
    <property type="match status" value="1"/>
</dbReference>
<keyword evidence="15" id="KW-1185">Reference proteome</keyword>
<proteinExistence type="inferred from homology"/>
<dbReference type="InterPro" id="IPR036867">
    <property type="entry name" value="R3H_dom_sf"/>
</dbReference>
<dbReference type="CDD" id="cd06006">
    <property type="entry name" value="R3H_unknown_2"/>
    <property type="match status" value="1"/>
</dbReference>
<evidence type="ECO:0000313" key="15">
    <source>
        <dbReference type="Proteomes" id="UP000275078"/>
    </source>
</evidence>
<dbReference type="GO" id="GO:0000977">
    <property type="term" value="F:RNA polymerase II transcription regulatory region sequence-specific DNA binding"/>
    <property type="evidence" value="ECO:0007669"/>
    <property type="project" value="TreeGrafter"/>
</dbReference>
<feature type="compositionally biased region" description="Basic and acidic residues" evidence="11">
    <location>
        <begin position="1152"/>
        <end position="1161"/>
    </location>
</feature>
<dbReference type="GO" id="GO:0000981">
    <property type="term" value="F:DNA-binding transcription factor activity, RNA polymerase II-specific"/>
    <property type="evidence" value="ECO:0007669"/>
    <property type="project" value="TreeGrafter"/>
</dbReference>
<dbReference type="Gene3D" id="3.30.1370.50">
    <property type="entry name" value="R3H-like domain"/>
    <property type="match status" value="1"/>
</dbReference>
<feature type="domain" description="PHD-type" evidence="12">
    <location>
        <begin position="252"/>
        <end position="315"/>
    </location>
</feature>
<evidence type="ECO:0000256" key="11">
    <source>
        <dbReference type="SAM" id="MobiDB-lite"/>
    </source>
</evidence>